<keyword evidence="2" id="KW-0732">Signal</keyword>
<feature type="region of interest" description="Disordered" evidence="1">
    <location>
        <begin position="66"/>
        <end position="104"/>
    </location>
</feature>
<protein>
    <submittedName>
        <fullName evidence="3">Putative glycine proline-rich secreted protein</fullName>
    </submittedName>
</protein>
<reference evidence="3" key="1">
    <citation type="submission" date="2018-03" db="EMBL/GenBank/DDBJ databases">
        <title>The relapsing fever spirochete Borrelia turicatae persists in the highly oxidative environment of its soft-bodied tick vector.</title>
        <authorList>
            <person name="Bourret T.J."/>
            <person name="Boyle W.K."/>
            <person name="Valenzuela J.G."/>
            <person name="Oliveira F."/>
            <person name="Lopez J.E."/>
        </authorList>
    </citation>
    <scope>NUCLEOTIDE SEQUENCE</scope>
    <source>
        <strain evidence="3">Kansas strain/isolate</strain>
        <tissue evidence="3">Salivary glands</tissue>
    </source>
</reference>
<dbReference type="AlphaFoldDB" id="A0A2R5L7C9"/>
<dbReference type="EMBL" id="GGLE01001262">
    <property type="protein sequence ID" value="MBY05388.1"/>
    <property type="molecule type" value="Transcribed_RNA"/>
</dbReference>
<evidence type="ECO:0000256" key="1">
    <source>
        <dbReference type="SAM" id="MobiDB-lite"/>
    </source>
</evidence>
<feature type="signal peptide" evidence="2">
    <location>
        <begin position="1"/>
        <end position="20"/>
    </location>
</feature>
<sequence length="150" mass="16028">MASKVTLAVVLFALFALTYAEEPAKDVAEKPAKEEAKPEEGKKDDVEGRIGFGGYGGLGGGSSFGSGFNRQGFNTNRGGYNQGSGGFQRDNRYNNVQGFRNRDGYRTNQGFDVSDFNRYGSGGSRFNTGYNQGAGGGYNQYGQHQGGFLG</sequence>
<feature type="compositionally biased region" description="Polar residues" evidence="1">
    <location>
        <begin position="69"/>
        <end position="79"/>
    </location>
</feature>
<evidence type="ECO:0000313" key="3">
    <source>
        <dbReference type="EMBL" id="MBY05388.1"/>
    </source>
</evidence>
<feature type="compositionally biased region" description="Basic and acidic residues" evidence="1">
    <location>
        <begin position="26"/>
        <end position="48"/>
    </location>
</feature>
<feature type="region of interest" description="Disordered" evidence="1">
    <location>
        <begin position="26"/>
        <end position="49"/>
    </location>
</feature>
<feature type="chain" id="PRO_5015312804" evidence="2">
    <location>
        <begin position="21"/>
        <end position="150"/>
    </location>
</feature>
<organism evidence="3">
    <name type="scientific">Ornithodoros turicata</name>
    <dbReference type="NCBI Taxonomy" id="34597"/>
    <lineage>
        <taxon>Eukaryota</taxon>
        <taxon>Metazoa</taxon>
        <taxon>Ecdysozoa</taxon>
        <taxon>Arthropoda</taxon>
        <taxon>Chelicerata</taxon>
        <taxon>Arachnida</taxon>
        <taxon>Acari</taxon>
        <taxon>Parasitiformes</taxon>
        <taxon>Ixodida</taxon>
        <taxon>Ixodoidea</taxon>
        <taxon>Argasidae</taxon>
        <taxon>Ornithodorinae</taxon>
        <taxon>Ornithodoros</taxon>
    </lineage>
</organism>
<proteinExistence type="predicted"/>
<evidence type="ECO:0000256" key="2">
    <source>
        <dbReference type="SAM" id="SignalP"/>
    </source>
</evidence>
<accession>A0A2R5L7C9</accession>
<name>A0A2R5L7C9_9ACAR</name>